<accession>A0A392U4F7</accession>
<organism evidence="1 2">
    <name type="scientific">Trifolium medium</name>
    <dbReference type="NCBI Taxonomy" id="97028"/>
    <lineage>
        <taxon>Eukaryota</taxon>
        <taxon>Viridiplantae</taxon>
        <taxon>Streptophyta</taxon>
        <taxon>Embryophyta</taxon>
        <taxon>Tracheophyta</taxon>
        <taxon>Spermatophyta</taxon>
        <taxon>Magnoliopsida</taxon>
        <taxon>eudicotyledons</taxon>
        <taxon>Gunneridae</taxon>
        <taxon>Pentapetalae</taxon>
        <taxon>rosids</taxon>
        <taxon>fabids</taxon>
        <taxon>Fabales</taxon>
        <taxon>Fabaceae</taxon>
        <taxon>Papilionoideae</taxon>
        <taxon>50 kb inversion clade</taxon>
        <taxon>NPAAA clade</taxon>
        <taxon>Hologalegina</taxon>
        <taxon>IRL clade</taxon>
        <taxon>Trifolieae</taxon>
        <taxon>Trifolium</taxon>
    </lineage>
</organism>
<sequence>GECVNFSSTIINKFLERSEEPQPDLEVTDSDVCKEITANQVKVWPKKKISVGKLSVKYVILNRIGAAN</sequence>
<dbReference type="AlphaFoldDB" id="A0A392U4F7"/>
<keyword evidence="2" id="KW-1185">Reference proteome</keyword>
<evidence type="ECO:0000313" key="1">
    <source>
        <dbReference type="EMBL" id="MCI68353.1"/>
    </source>
</evidence>
<comment type="caution">
    <text evidence="1">The sequence shown here is derived from an EMBL/GenBank/DDBJ whole genome shotgun (WGS) entry which is preliminary data.</text>
</comment>
<dbReference type="EMBL" id="LXQA010735063">
    <property type="protein sequence ID" value="MCI68353.1"/>
    <property type="molecule type" value="Genomic_DNA"/>
</dbReference>
<dbReference type="Proteomes" id="UP000265520">
    <property type="component" value="Unassembled WGS sequence"/>
</dbReference>
<protein>
    <submittedName>
        <fullName evidence="1">Envelope-like protein</fullName>
    </submittedName>
</protein>
<reference evidence="1 2" key="1">
    <citation type="journal article" date="2018" name="Front. Plant Sci.">
        <title>Red Clover (Trifolium pratense) and Zigzag Clover (T. medium) - A Picture of Genomic Similarities and Differences.</title>
        <authorList>
            <person name="Dluhosova J."/>
            <person name="Istvanek J."/>
            <person name="Nedelnik J."/>
            <person name="Repkova J."/>
        </authorList>
    </citation>
    <scope>NUCLEOTIDE SEQUENCE [LARGE SCALE GENOMIC DNA]</scope>
    <source>
        <strain evidence="2">cv. 10/8</strain>
        <tissue evidence="1">Leaf</tissue>
    </source>
</reference>
<name>A0A392U4F7_9FABA</name>
<proteinExistence type="predicted"/>
<evidence type="ECO:0000313" key="2">
    <source>
        <dbReference type="Proteomes" id="UP000265520"/>
    </source>
</evidence>
<feature type="non-terminal residue" evidence="1">
    <location>
        <position position="1"/>
    </location>
</feature>